<feature type="region of interest" description="Disordered" evidence="1">
    <location>
        <begin position="1"/>
        <end position="48"/>
    </location>
</feature>
<dbReference type="AlphaFoldDB" id="Q4RTS0"/>
<comment type="caution">
    <text evidence="2">The sequence shown here is derived from an EMBL/GenBank/DDBJ whole genome shotgun (WGS) entry which is preliminary data.</text>
</comment>
<gene>
    <name evidence="2" type="ORF">GSTENG00029131001</name>
</gene>
<feature type="compositionally biased region" description="Polar residues" evidence="1">
    <location>
        <begin position="1"/>
        <end position="19"/>
    </location>
</feature>
<dbReference type="KEGG" id="tng:GSTEN00029131G001"/>
<organism evidence="2">
    <name type="scientific">Tetraodon nigroviridis</name>
    <name type="common">Spotted green pufferfish</name>
    <name type="synonym">Chelonodon nigroviridis</name>
    <dbReference type="NCBI Taxonomy" id="99883"/>
    <lineage>
        <taxon>Eukaryota</taxon>
        <taxon>Metazoa</taxon>
        <taxon>Chordata</taxon>
        <taxon>Craniata</taxon>
        <taxon>Vertebrata</taxon>
        <taxon>Euteleostomi</taxon>
        <taxon>Actinopterygii</taxon>
        <taxon>Neopterygii</taxon>
        <taxon>Teleostei</taxon>
        <taxon>Neoteleostei</taxon>
        <taxon>Acanthomorphata</taxon>
        <taxon>Eupercaria</taxon>
        <taxon>Tetraodontiformes</taxon>
        <taxon>Tetradontoidea</taxon>
        <taxon>Tetraodontidae</taxon>
        <taxon>Tetraodon</taxon>
    </lineage>
</organism>
<evidence type="ECO:0000313" key="2">
    <source>
        <dbReference type="EMBL" id="CAG08212.1"/>
    </source>
</evidence>
<evidence type="ECO:0000256" key="1">
    <source>
        <dbReference type="SAM" id="MobiDB-lite"/>
    </source>
</evidence>
<proteinExistence type="predicted"/>
<name>Q4RTS0_TETNG</name>
<protein>
    <submittedName>
        <fullName evidence="2">(spotted green pufferfish) hypothetical protein</fullName>
    </submittedName>
</protein>
<sequence>MAKSCTVSSAHSLTFNSRSSHSRISRLARSRRPDTRQLAGQVQEAAGGGAPCPLVTRLAV</sequence>
<feature type="compositionally biased region" description="Basic residues" evidence="1">
    <location>
        <begin position="20"/>
        <end position="30"/>
    </location>
</feature>
<accession>Q4RTS0</accession>
<reference evidence="2" key="2">
    <citation type="submission" date="2004-02" db="EMBL/GenBank/DDBJ databases">
        <authorList>
            <consortium name="Genoscope"/>
            <consortium name="Whitehead Institute Centre for Genome Research"/>
        </authorList>
    </citation>
    <scope>NUCLEOTIDE SEQUENCE</scope>
</reference>
<dbReference type="EMBL" id="CAAE01014997">
    <property type="protein sequence ID" value="CAG08212.1"/>
    <property type="molecule type" value="Genomic_DNA"/>
</dbReference>
<reference evidence="2" key="1">
    <citation type="journal article" date="2004" name="Nature">
        <title>Genome duplication in the teleost fish Tetraodon nigroviridis reveals the early vertebrate proto-karyotype.</title>
        <authorList>
            <person name="Jaillon O."/>
            <person name="Aury J.-M."/>
            <person name="Brunet F."/>
            <person name="Petit J.-L."/>
            <person name="Stange-Thomann N."/>
            <person name="Mauceli E."/>
            <person name="Bouneau L."/>
            <person name="Fischer C."/>
            <person name="Ozouf-Costaz C."/>
            <person name="Bernot A."/>
            <person name="Nicaud S."/>
            <person name="Jaffe D."/>
            <person name="Fisher S."/>
            <person name="Lutfalla G."/>
            <person name="Dossat C."/>
            <person name="Segurens B."/>
            <person name="Dasilva C."/>
            <person name="Salanoubat M."/>
            <person name="Levy M."/>
            <person name="Boudet N."/>
            <person name="Castellano S."/>
            <person name="Anthouard V."/>
            <person name="Jubin C."/>
            <person name="Castelli V."/>
            <person name="Katinka M."/>
            <person name="Vacherie B."/>
            <person name="Biemont C."/>
            <person name="Skalli Z."/>
            <person name="Cattolico L."/>
            <person name="Poulain J."/>
            <person name="De Berardinis V."/>
            <person name="Cruaud C."/>
            <person name="Duprat S."/>
            <person name="Brottier P."/>
            <person name="Coutanceau J.-P."/>
            <person name="Gouzy J."/>
            <person name="Parra G."/>
            <person name="Lardier G."/>
            <person name="Chapple C."/>
            <person name="McKernan K.J."/>
            <person name="McEwan P."/>
            <person name="Bosak S."/>
            <person name="Kellis M."/>
            <person name="Volff J.-N."/>
            <person name="Guigo R."/>
            <person name="Zody M.C."/>
            <person name="Mesirov J."/>
            <person name="Lindblad-Toh K."/>
            <person name="Birren B."/>
            <person name="Nusbaum C."/>
            <person name="Kahn D."/>
            <person name="Robinson-Rechavi M."/>
            <person name="Laudet V."/>
            <person name="Schachter V."/>
            <person name="Quetier F."/>
            <person name="Saurin W."/>
            <person name="Scarpelli C."/>
            <person name="Wincker P."/>
            <person name="Lander E.S."/>
            <person name="Weissenbach J."/>
            <person name="Roest Crollius H."/>
        </authorList>
    </citation>
    <scope>NUCLEOTIDE SEQUENCE [LARGE SCALE GENOMIC DNA]</scope>
</reference>